<dbReference type="PROSITE" id="PS50405">
    <property type="entry name" value="GST_CTER"/>
    <property type="match status" value="1"/>
</dbReference>
<comment type="similarity">
    <text evidence="1">Belongs to the GST superfamily.</text>
</comment>
<organism evidence="3 4">
    <name type="scientific">Aspergillus cavernicola</name>
    <dbReference type="NCBI Taxonomy" id="176166"/>
    <lineage>
        <taxon>Eukaryota</taxon>
        <taxon>Fungi</taxon>
        <taxon>Dikarya</taxon>
        <taxon>Ascomycota</taxon>
        <taxon>Pezizomycotina</taxon>
        <taxon>Eurotiomycetes</taxon>
        <taxon>Eurotiomycetidae</taxon>
        <taxon>Eurotiales</taxon>
        <taxon>Aspergillaceae</taxon>
        <taxon>Aspergillus</taxon>
        <taxon>Aspergillus subgen. Nidulantes</taxon>
    </lineage>
</organism>
<dbReference type="InterPro" id="IPR036282">
    <property type="entry name" value="Glutathione-S-Trfase_C_sf"/>
</dbReference>
<evidence type="ECO:0000313" key="4">
    <source>
        <dbReference type="Proteomes" id="UP001610335"/>
    </source>
</evidence>
<dbReference type="InterPro" id="IPR050802">
    <property type="entry name" value="EF-GSTs"/>
</dbReference>
<evidence type="ECO:0000259" key="2">
    <source>
        <dbReference type="PROSITE" id="PS50405"/>
    </source>
</evidence>
<dbReference type="PANTHER" id="PTHR43986">
    <property type="entry name" value="ELONGATION FACTOR 1-GAMMA"/>
    <property type="match status" value="1"/>
</dbReference>
<dbReference type="Proteomes" id="UP001610335">
    <property type="component" value="Unassembled WGS sequence"/>
</dbReference>
<dbReference type="SUPFAM" id="SSF47616">
    <property type="entry name" value="GST C-terminal domain-like"/>
    <property type="match status" value="1"/>
</dbReference>
<comment type="caution">
    <text evidence="3">The sequence shown here is derived from an EMBL/GenBank/DDBJ whole genome shotgun (WGS) entry which is preliminary data.</text>
</comment>
<sequence length="111" mass="12982">MECVAIALHGASWVRPLVSYTPYNKDEVLKAQHDTAQAIQIFEDNLRDRKDLIRYRLTLADIMCASLLTFGFAKIFDREWRKGFPYFTEWYLVVMHLPIMKAVVPETFKAP</sequence>
<dbReference type="Gene3D" id="1.20.1050.10">
    <property type="match status" value="1"/>
</dbReference>
<dbReference type="EMBL" id="JBFXLS010000036">
    <property type="protein sequence ID" value="KAL2825414.1"/>
    <property type="molecule type" value="Genomic_DNA"/>
</dbReference>
<dbReference type="Pfam" id="PF00043">
    <property type="entry name" value="GST_C"/>
    <property type="match status" value="1"/>
</dbReference>
<reference evidence="3 4" key="1">
    <citation type="submission" date="2024-07" db="EMBL/GenBank/DDBJ databases">
        <title>Section-level genome sequencing and comparative genomics of Aspergillus sections Usti and Cavernicolus.</title>
        <authorList>
            <consortium name="Lawrence Berkeley National Laboratory"/>
            <person name="Nybo J.L."/>
            <person name="Vesth T.C."/>
            <person name="Theobald S."/>
            <person name="Frisvad J.C."/>
            <person name="Larsen T.O."/>
            <person name="Kjaerboelling I."/>
            <person name="Rothschild-Mancinelli K."/>
            <person name="Lyhne E.K."/>
            <person name="Kogle M.E."/>
            <person name="Barry K."/>
            <person name="Clum A."/>
            <person name="Na H."/>
            <person name="Ledsgaard L."/>
            <person name="Lin J."/>
            <person name="Lipzen A."/>
            <person name="Kuo A."/>
            <person name="Riley R."/>
            <person name="Mondo S."/>
            <person name="LaButti K."/>
            <person name="Haridas S."/>
            <person name="Pangalinan J."/>
            <person name="Salamov A.A."/>
            <person name="Simmons B.A."/>
            <person name="Magnuson J.K."/>
            <person name="Chen J."/>
            <person name="Drula E."/>
            <person name="Henrissat B."/>
            <person name="Wiebenga A."/>
            <person name="Lubbers R.J."/>
            <person name="Gomes A.C."/>
            <person name="Makela M.R."/>
            <person name="Stajich J."/>
            <person name="Grigoriev I.V."/>
            <person name="Mortensen U.H."/>
            <person name="De vries R.P."/>
            <person name="Baker S.E."/>
            <person name="Andersen M.R."/>
        </authorList>
    </citation>
    <scope>NUCLEOTIDE SEQUENCE [LARGE SCALE GENOMIC DNA]</scope>
    <source>
        <strain evidence="3 4">CBS 600.67</strain>
    </source>
</reference>
<dbReference type="InterPro" id="IPR004046">
    <property type="entry name" value="GST_C"/>
</dbReference>
<evidence type="ECO:0000256" key="1">
    <source>
        <dbReference type="ARBA" id="ARBA00007409"/>
    </source>
</evidence>
<dbReference type="InterPro" id="IPR010987">
    <property type="entry name" value="Glutathione-S-Trfase_C-like"/>
</dbReference>
<proteinExistence type="inferred from homology"/>
<name>A0ABR4ICF0_9EURO</name>
<dbReference type="PANTHER" id="PTHR43986:SF1">
    <property type="entry name" value="ELONGATION FACTOR 1-GAMMA"/>
    <property type="match status" value="1"/>
</dbReference>
<gene>
    <name evidence="3" type="ORF">BDW59DRAFT_161642</name>
</gene>
<keyword evidence="4" id="KW-1185">Reference proteome</keyword>
<accession>A0ABR4ICF0</accession>
<feature type="domain" description="GST C-terminal" evidence="2">
    <location>
        <begin position="1"/>
        <end position="111"/>
    </location>
</feature>
<evidence type="ECO:0000313" key="3">
    <source>
        <dbReference type="EMBL" id="KAL2825414.1"/>
    </source>
</evidence>
<protein>
    <submittedName>
        <fullName evidence="3">Glutathione S-transferase</fullName>
    </submittedName>
</protein>